<evidence type="ECO:0000313" key="2">
    <source>
        <dbReference type="RefSeq" id="XP_065654906.1"/>
    </source>
</evidence>
<dbReference type="GeneID" id="136081512"/>
<keyword evidence="1" id="KW-1185">Reference proteome</keyword>
<proteinExistence type="predicted"/>
<accession>A0ABM4C068</accession>
<gene>
    <name evidence="2" type="primary">LOC136081512</name>
</gene>
<sequence>MVRLHKSGCQKRKERQKHIMNEKKVCVRSLKLEFFVGEKIETFEDNEDDLNGIETVSLSAFNCGQVLLDIGNVLSEIPSQSEIEKYVTNDHVDFPNILPKDINNQAFPQTILNFTNVNGEFHKRVWLVWSQHKQALFCFPCRLFSGNISKSSVTERNLSS</sequence>
<name>A0ABM4C068_HYDVU</name>
<organism evidence="1 2">
    <name type="scientific">Hydra vulgaris</name>
    <name type="common">Hydra</name>
    <name type="synonym">Hydra attenuata</name>
    <dbReference type="NCBI Taxonomy" id="6087"/>
    <lineage>
        <taxon>Eukaryota</taxon>
        <taxon>Metazoa</taxon>
        <taxon>Cnidaria</taxon>
        <taxon>Hydrozoa</taxon>
        <taxon>Hydroidolina</taxon>
        <taxon>Anthoathecata</taxon>
        <taxon>Aplanulata</taxon>
        <taxon>Hydridae</taxon>
        <taxon>Hydra</taxon>
    </lineage>
</organism>
<evidence type="ECO:0000313" key="1">
    <source>
        <dbReference type="Proteomes" id="UP001652625"/>
    </source>
</evidence>
<reference evidence="2" key="1">
    <citation type="submission" date="2025-08" db="UniProtKB">
        <authorList>
            <consortium name="RefSeq"/>
        </authorList>
    </citation>
    <scope>IDENTIFICATION</scope>
</reference>
<dbReference type="Proteomes" id="UP001652625">
    <property type="component" value="Chromosome 06"/>
</dbReference>
<dbReference type="RefSeq" id="XP_065654906.1">
    <property type="nucleotide sequence ID" value="XM_065798834.1"/>
</dbReference>
<protein>
    <submittedName>
        <fullName evidence="2">Uncharacterized protein LOC136081512</fullName>
    </submittedName>
</protein>